<dbReference type="GO" id="GO:0047044">
    <property type="term" value="F:androstan-3-alpha,17-beta-diol dehydrogenase (NAD+) activity"/>
    <property type="evidence" value="ECO:0007669"/>
    <property type="project" value="UniProtKB-EC"/>
</dbReference>
<dbReference type="Gene3D" id="3.40.50.720">
    <property type="entry name" value="NAD(P)-binding Rossmann-like Domain"/>
    <property type="match status" value="1"/>
</dbReference>
<comment type="similarity">
    <text evidence="1">Belongs to the short-chain dehydrogenases/reductases (SDR) family.</text>
</comment>
<keyword evidence="2 3" id="KW-0560">Oxidoreductase</keyword>
<sequence length="288" mass="30209">MFLPHPVKVVQWVNGSIPNYFRLAGKVAIITGGASGIGASTVKLFHGNGAKVVIADIQDELGQAIAENLGEDVFYMHCDVRNEDEISNVVDTTVSKYGKLDIMYNNAGVIDRYLGSILDSTKSELDRLLSVNVVGAFLGAKHAARVMVKQGKGCILFTSSACTAIGGISTHPYAVTKYGIVGLSKNLAAELGQHGIRVNCVSPSGVVTPIAGVTLSEAEIASAEAAISAVGNLKGQVLRPEDVAKAALYLASDEANYVSGLNLVVDGGYSVVNPTVMRNFNPTQQSLL</sequence>
<reference evidence="4" key="1">
    <citation type="journal article" date="2010" name="Nat. Biotechnol.">
        <title>Draft genome sequence of the oilseed species Ricinus communis.</title>
        <authorList>
            <person name="Chan A.P."/>
            <person name="Crabtree J."/>
            <person name="Zhao Q."/>
            <person name="Lorenzi H."/>
            <person name="Orvis J."/>
            <person name="Puiu D."/>
            <person name="Melake-Berhan A."/>
            <person name="Jones K.M."/>
            <person name="Redman J."/>
            <person name="Chen G."/>
            <person name="Cahoon E.B."/>
            <person name="Gedil M."/>
            <person name="Stanke M."/>
            <person name="Haas B.J."/>
            <person name="Wortman J.R."/>
            <person name="Fraser-Liggett C.M."/>
            <person name="Ravel J."/>
            <person name="Rabinowicz P.D."/>
        </authorList>
    </citation>
    <scope>NUCLEOTIDE SEQUENCE [LARGE SCALE GENOMIC DNA]</scope>
    <source>
        <strain evidence="4">cv. Hale</strain>
    </source>
</reference>
<dbReference type="InterPro" id="IPR020904">
    <property type="entry name" value="Sc_DH/Rdtase_CS"/>
</dbReference>
<dbReference type="PANTHER" id="PTHR43180">
    <property type="entry name" value="3-OXOACYL-(ACYL-CARRIER-PROTEIN) REDUCTASE (AFU_ORTHOLOGUE AFUA_6G11210)"/>
    <property type="match status" value="1"/>
</dbReference>
<evidence type="ECO:0000256" key="1">
    <source>
        <dbReference type="ARBA" id="ARBA00006484"/>
    </source>
</evidence>
<dbReference type="PRINTS" id="PR00081">
    <property type="entry name" value="GDHRDH"/>
</dbReference>
<evidence type="ECO:0000256" key="2">
    <source>
        <dbReference type="ARBA" id="ARBA00023002"/>
    </source>
</evidence>
<accession>B9SWZ3</accession>
<dbReference type="Proteomes" id="UP000008311">
    <property type="component" value="Unassembled WGS sequence"/>
</dbReference>
<dbReference type="PROSITE" id="PS00061">
    <property type="entry name" value="ADH_SHORT"/>
    <property type="match status" value="1"/>
</dbReference>
<dbReference type="EC" id="1.1.1.53" evidence="3"/>
<protein>
    <submittedName>
        <fullName evidence="3">Short chain alcohol dehydrogenase, putative</fullName>
        <ecNumber evidence="3">1.1.1.53</ecNumber>
    </submittedName>
</protein>
<keyword evidence="4" id="KW-1185">Reference proteome</keyword>
<dbReference type="STRING" id="3988.B9SWZ3"/>
<organism evidence="3 4">
    <name type="scientific">Ricinus communis</name>
    <name type="common">Castor bean</name>
    <dbReference type="NCBI Taxonomy" id="3988"/>
    <lineage>
        <taxon>Eukaryota</taxon>
        <taxon>Viridiplantae</taxon>
        <taxon>Streptophyta</taxon>
        <taxon>Embryophyta</taxon>
        <taxon>Tracheophyta</taxon>
        <taxon>Spermatophyta</taxon>
        <taxon>Magnoliopsida</taxon>
        <taxon>eudicotyledons</taxon>
        <taxon>Gunneridae</taxon>
        <taxon>Pentapetalae</taxon>
        <taxon>rosids</taxon>
        <taxon>fabids</taxon>
        <taxon>Malpighiales</taxon>
        <taxon>Euphorbiaceae</taxon>
        <taxon>Acalyphoideae</taxon>
        <taxon>Acalypheae</taxon>
        <taxon>Ricinus</taxon>
    </lineage>
</organism>
<evidence type="ECO:0000313" key="4">
    <source>
        <dbReference type="Proteomes" id="UP000008311"/>
    </source>
</evidence>
<dbReference type="AlphaFoldDB" id="B9SWZ3"/>
<dbReference type="InParanoid" id="B9SWZ3"/>
<dbReference type="InterPro" id="IPR002347">
    <property type="entry name" value="SDR_fam"/>
</dbReference>
<gene>
    <name evidence="3" type="ORF">RCOM_1258260</name>
</gene>
<dbReference type="Pfam" id="PF13561">
    <property type="entry name" value="adh_short_C2"/>
    <property type="match status" value="1"/>
</dbReference>
<dbReference type="FunFam" id="3.40.50.720:FF:000084">
    <property type="entry name" value="Short-chain dehydrogenase reductase"/>
    <property type="match status" value="1"/>
</dbReference>
<dbReference type="PANTHER" id="PTHR43180:SF37">
    <property type="entry name" value="TROPINONE REDUCTASE-LIKE 2"/>
    <property type="match status" value="1"/>
</dbReference>
<dbReference type="eggNOG" id="KOG0725">
    <property type="taxonomic scope" value="Eukaryota"/>
</dbReference>
<evidence type="ECO:0000313" key="3">
    <source>
        <dbReference type="EMBL" id="EEF31844.1"/>
    </source>
</evidence>
<dbReference type="PRINTS" id="PR00080">
    <property type="entry name" value="SDRFAMILY"/>
</dbReference>
<proteinExistence type="inferred from homology"/>
<dbReference type="InterPro" id="IPR036291">
    <property type="entry name" value="NAD(P)-bd_dom_sf"/>
</dbReference>
<name>B9SWZ3_RICCO</name>
<dbReference type="SUPFAM" id="SSF51735">
    <property type="entry name" value="NAD(P)-binding Rossmann-fold domains"/>
    <property type="match status" value="1"/>
</dbReference>
<dbReference type="EMBL" id="EQ974214">
    <property type="protein sequence ID" value="EEF31844.1"/>
    <property type="molecule type" value="Genomic_DNA"/>
</dbReference>